<proteinExistence type="inferred from homology"/>
<dbReference type="OrthoDB" id="5043642at2759"/>
<protein>
    <recommendedName>
        <fullName evidence="4">N-acetyltransferase domain-containing protein</fullName>
    </recommendedName>
</protein>
<gene>
    <name evidence="5" type="ORF">BU23DRAFT_16930</name>
</gene>
<reference evidence="5" key="1">
    <citation type="journal article" date="2020" name="Stud. Mycol.">
        <title>101 Dothideomycetes genomes: a test case for predicting lifestyles and emergence of pathogens.</title>
        <authorList>
            <person name="Haridas S."/>
            <person name="Albert R."/>
            <person name="Binder M."/>
            <person name="Bloem J."/>
            <person name="Labutti K."/>
            <person name="Salamov A."/>
            <person name="Andreopoulos B."/>
            <person name="Baker S."/>
            <person name="Barry K."/>
            <person name="Bills G."/>
            <person name="Bluhm B."/>
            <person name="Cannon C."/>
            <person name="Castanera R."/>
            <person name="Culley D."/>
            <person name="Daum C."/>
            <person name="Ezra D."/>
            <person name="Gonzalez J."/>
            <person name="Henrissat B."/>
            <person name="Kuo A."/>
            <person name="Liang C."/>
            <person name="Lipzen A."/>
            <person name="Lutzoni F."/>
            <person name="Magnuson J."/>
            <person name="Mondo S."/>
            <person name="Nolan M."/>
            <person name="Ohm R."/>
            <person name="Pangilinan J."/>
            <person name="Park H.-J."/>
            <person name="Ramirez L."/>
            <person name="Alfaro M."/>
            <person name="Sun H."/>
            <person name="Tritt A."/>
            <person name="Yoshinaga Y."/>
            <person name="Zwiers L.-H."/>
            <person name="Turgeon B."/>
            <person name="Goodwin S."/>
            <person name="Spatafora J."/>
            <person name="Crous P."/>
            <person name="Grigoriev I."/>
        </authorList>
    </citation>
    <scope>NUCLEOTIDE SEQUENCE</scope>
    <source>
        <strain evidence="5">CBS 107.79</strain>
    </source>
</reference>
<evidence type="ECO:0000256" key="3">
    <source>
        <dbReference type="ARBA" id="ARBA00023315"/>
    </source>
</evidence>
<evidence type="ECO:0000259" key="4">
    <source>
        <dbReference type="PROSITE" id="PS51186"/>
    </source>
</evidence>
<keyword evidence="2" id="KW-0808">Transferase</keyword>
<dbReference type="InterPro" id="IPR016181">
    <property type="entry name" value="Acyl_CoA_acyltransferase"/>
</dbReference>
<comment type="similarity">
    <text evidence="1">Belongs to the acetyltransferase family. GNAT subfamily.</text>
</comment>
<dbReference type="InterPro" id="IPR000182">
    <property type="entry name" value="GNAT_dom"/>
</dbReference>
<dbReference type="EMBL" id="ML976756">
    <property type="protein sequence ID" value="KAF1965750.1"/>
    <property type="molecule type" value="Genomic_DNA"/>
</dbReference>
<dbReference type="Gene3D" id="3.40.630.30">
    <property type="match status" value="1"/>
</dbReference>
<dbReference type="PANTHER" id="PTHR13256">
    <property type="entry name" value="N-ACETYLTRANSFERASE 9"/>
    <property type="match status" value="1"/>
</dbReference>
<dbReference type="InterPro" id="IPR039135">
    <property type="entry name" value="NAT9-like"/>
</dbReference>
<dbReference type="Pfam" id="PF13302">
    <property type="entry name" value="Acetyltransf_3"/>
    <property type="match status" value="1"/>
</dbReference>
<dbReference type="Proteomes" id="UP000800036">
    <property type="component" value="Unassembled WGS sequence"/>
</dbReference>
<dbReference type="PROSITE" id="PS51186">
    <property type="entry name" value="GNAT"/>
    <property type="match status" value="1"/>
</dbReference>
<organism evidence="5 6">
    <name type="scientific">Bimuria novae-zelandiae CBS 107.79</name>
    <dbReference type="NCBI Taxonomy" id="1447943"/>
    <lineage>
        <taxon>Eukaryota</taxon>
        <taxon>Fungi</taxon>
        <taxon>Dikarya</taxon>
        <taxon>Ascomycota</taxon>
        <taxon>Pezizomycotina</taxon>
        <taxon>Dothideomycetes</taxon>
        <taxon>Pleosporomycetidae</taxon>
        <taxon>Pleosporales</taxon>
        <taxon>Massarineae</taxon>
        <taxon>Didymosphaeriaceae</taxon>
        <taxon>Bimuria</taxon>
    </lineage>
</organism>
<evidence type="ECO:0000256" key="2">
    <source>
        <dbReference type="ARBA" id="ARBA00022679"/>
    </source>
</evidence>
<evidence type="ECO:0000313" key="5">
    <source>
        <dbReference type="EMBL" id="KAF1965750.1"/>
    </source>
</evidence>
<keyword evidence="6" id="KW-1185">Reference proteome</keyword>
<dbReference type="GO" id="GO:0008080">
    <property type="term" value="F:N-acetyltransferase activity"/>
    <property type="evidence" value="ECO:0007669"/>
    <property type="project" value="InterPro"/>
</dbReference>
<dbReference type="SUPFAM" id="SSF55729">
    <property type="entry name" value="Acyl-CoA N-acyltransferases (Nat)"/>
    <property type="match status" value="1"/>
</dbReference>
<evidence type="ECO:0000256" key="1">
    <source>
        <dbReference type="ARBA" id="ARBA00009342"/>
    </source>
</evidence>
<name>A0A6A5UN01_9PLEO</name>
<keyword evidence="3" id="KW-0012">Acyltransferase</keyword>
<dbReference type="PANTHER" id="PTHR13256:SF16">
    <property type="entry name" value="ALPHA_BETA-TUBULIN-N-ACETYLTRANSFERASE 9"/>
    <property type="match status" value="1"/>
</dbReference>
<feature type="domain" description="N-acetyltransferase" evidence="4">
    <location>
        <begin position="14"/>
        <end position="214"/>
    </location>
</feature>
<dbReference type="AlphaFoldDB" id="A0A6A5UN01"/>
<accession>A0A6A5UN01</accession>
<evidence type="ECO:0000313" key="6">
    <source>
        <dbReference type="Proteomes" id="UP000800036"/>
    </source>
</evidence>
<sequence length="234" mass="26596">MRVNEKIALLAPRVLLVPYSPHHVPTYHAWMQDPSLQQATASEPLTLEEEYAMQTSWRTDADKLTFIVCMPPPSVPDHITAEKDDAPQAMIGDVNMFLSADDEEDGGKSDGLQALVGEIEIMIAEKKERGKGLGRDILVAFVWYIMNSHAIIMEEYRNGNGNGKMRSYLKMLRVKIYKDNVRSIKLFESIGFQKKGDEPNYFGELELRWILDDDSRKDVEARMTAIPKSLAYKS</sequence>